<dbReference type="InterPro" id="IPR043504">
    <property type="entry name" value="Peptidase_S1_PA_chymotrypsin"/>
</dbReference>
<dbReference type="OrthoDB" id="425190at2759"/>
<evidence type="ECO:0000256" key="1">
    <source>
        <dbReference type="ARBA" id="ARBA00004613"/>
    </source>
</evidence>
<dbReference type="PRINTS" id="PR00722">
    <property type="entry name" value="CHYMOTRYPSIN"/>
</dbReference>
<dbReference type="PROSITE" id="PS50240">
    <property type="entry name" value="TRYPSIN_DOM"/>
    <property type="match status" value="1"/>
</dbReference>
<dbReference type="GO" id="GO:0005576">
    <property type="term" value="C:extracellular region"/>
    <property type="evidence" value="ECO:0007669"/>
    <property type="project" value="UniProtKB-SubCell"/>
</dbReference>
<dbReference type="GO" id="GO:0004252">
    <property type="term" value="F:serine-type endopeptidase activity"/>
    <property type="evidence" value="ECO:0007669"/>
    <property type="project" value="InterPro"/>
</dbReference>
<keyword evidence="10" id="KW-1185">Reference proteome</keyword>
<dbReference type="EMBL" id="KQ434875">
    <property type="protein sequence ID" value="KZC09758.1"/>
    <property type="molecule type" value="Genomic_DNA"/>
</dbReference>
<evidence type="ECO:0000256" key="3">
    <source>
        <dbReference type="ARBA" id="ARBA00022670"/>
    </source>
</evidence>
<dbReference type="InterPro" id="IPR001254">
    <property type="entry name" value="Trypsin_dom"/>
</dbReference>
<keyword evidence="4 7" id="KW-0378">Hydrolase</keyword>
<comment type="subcellular location">
    <subcellularLocation>
        <location evidence="1">Secreted</location>
    </subcellularLocation>
</comment>
<keyword evidence="2" id="KW-0964">Secreted</keyword>
<evidence type="ECO:0000256" key="6">
    <source>
        <dbReference type="ARBA" id="ARBA00023157"/>
    </source>
</evidence>
<name>A0A154PEP1_DUFNO</name>
<keyword evidence="3 7" id="KW-0645">Protease</keyword>
<gene>
    <name evidence="9" type="ORF">WN55_01289</name>
</gene>
<dbReference type="GO" id="GO:0006508">
    <property type="term" value="P:proteolysis"/>
    <property type="evidence" value="ECO:0007669"/>
    <property type="project" value="UniProtKB-KW"/>
</dbReference>
<evidence type="ECO:0000256" key="2">
    <source>
        <dbReference type="ARBA" id="ARBA00022525"/>
    </source>
</evidence>
<feature type="domain" description="Peptidase S1" evidence="8">
    <location>
        <begin position="66"/>
        <end position="310"/>
    </location>
</feature>
<dbReference type="SMART" id="SM00020">
    <property type="entry name" value="Tryp_SPc"/>
    <property type="match status" value="1"/>
</dbReference>
<proteinExistence type="predicted"/>
<evidence type="ECO:0000256" key="5">
    <source>
        <dbReference type="ARBA" id="ARBA00022825"/>
    </source>
</evidence>
<dbReference type="PANTHER" id="PTHR24252:SF7">
    <property type="entry name" value="HYALIN"/>
    <property type="match status" value="1"/>
</dbReference>
<dbReference type="Pfam" id="PF00089">
    <property type="entry name" value="Trypsin"/>
    <property type="match status" value="1"/>
</dbReference>
<dbReference type="CDD" id="cd00190">
    <property type="entry name" value="Tryp_SPc"/>
    <property type="match status" value="1"/>
</dbReference>
<reference evidence="9 10" key="1">
    <citation type="submission" date="2015-07" db="EMBL/GenBank/DDBJ databases">
        <title>The genome of Dufourea novaeangliae.</title>
        <authorList>
            <person name="Pan H."/>
            <person name="Kapheim K."/>
        </authorList>
    </citation>
    <scope>NUCLEOTIDE SEQUENCE [LARGE SCALE GENOMIC DNA]</scope>
    <source>
        <strain evidence="9">0120121106</strain>
        <tissue evidence="9">Whole body</tissue>
    </source>
</reference>
<dbReference type="SUPFAM" id="SSF50494">
    <property type="entry name" value="Trypsin-like serine proteases"/>
    <property type="match status" value="1"/>
</dbReference>
<organism evidence="9 10">
    <name type="scientific">Dufourea novaeangliae</name>
    <name type="common">Sweat bee</name>
    <dbReference type="NCBI Taxonomy" id="178035"/>
    <lineage>
        <taxon>Eukaryota</taxon>
        <taxon>Metazoa</taxon>
        <taxon>Ecdysozoa</taxon>
        <taxon>Arthropoda</taxon>
        <taxon>Hexapoda</taxon>
        <taxon>Insecta</taxon>
        <taxon>Pterygota</taxon>
        <taxon>Neoptera</taxon>
        <taxon>Endopterygota</taxon>
        <taxon>Hymenoptera</taxon>
        <taxon>Apocrita</taxon>
        <taxon>Aculeata</taxon>
        <taxon>Apoidea</taxon>
        <taxon>Anthophila</taxon>
        <taxon>Halictidae</taxon>
        <taxon>Rophitinae</taxon>
        <taxon>Dufourea</taxon>
    </lineage>
</organism>
<dbReference type="InterPro" id="IPR001314">
    <property type="entry name" value="Peptidase_S1A"/>
</dbReference>
<sequence>MLQREGAAAGNYLRASLCFNQPRNPIVCCPLNNTEPPRDGKVVQDNTYGPLYPPQCGYSNASHTRVVGGIPAQLGAWPWITALGYRSNLHPETPSWLCGGSLISARHVLTAAHCAVRSDLYVVRIGDLNLRRDDDGAHPVEVEIERKIIHPGYSTSAFVNDIAVLRLAQDVQFTDQVYPICLPVEEPLRSNNFYRKYPFVAGWGSIGTKGPSSSELLEVQLPVVSNDDCAQAYARFNGTVIDSRVLCAGFKQGGKDACQGDSGGPLMLPKTFTYYQIGVVSYGYKCAEPGYPGVYTRVTEFLDFIISSLQ</sequence>
<dbReference type="FunFam" id="2.40.10.10:FF:000015">
    <property type="entry name" value="Atrial natriuretic peptide-converting enzyme"/>
    <property type="match status" value="1"/>
</dbReference>
<dbReference type="PANTHER" id="PTHR24252">
    <property type="entry name" value="ACROSIN-RELATED"/>
    <property type="match status" value="1"/>
</dbReference>
<evidence type="ECO:0000313" key="9">
    <source>
        <dbReference type="EMBL" id="KZC09758.1"/>
    </source>
</evidence>
<protein>
    <submittedName>
        <fullName evidence="9">Venom protease</fullName>
    </submittedName>
</protein>
<dbReference type="Proteomes" id="UP000076502">
    <property type="component" value="Unassembled WGS sequence"/>
</dbReference>
<dbReference type="PROSITE" id="PS00134">
    <property type="entry name" value="TRYPSIN_HIS"/>
    <property type="match status" value="1"/>
</dbReference>
<keyword evidence="5 7" id="KW-0720">Serine protease</keyword>
<accession>A0A154PEP1</accession>
<evidence type="ECO:0000256" key="7">
    <source>
        <dbReference type="RuleBase" id="RU363034"/>
    </source>
</evidence>
<dbReference type="AlphaFoldDB" id="A0A154PEP1"/>
<keyword evidence="6" id="KW-1015">Disulfide bond</keyword>
<dbReference type="InterPro" id="IPR009003">
    <property type="entry name" value="Peptidase_S1_PA"/>
</dbReference>
<evidence type="ECO:0000256" key="4">
    <source>
        <dbReference type="ARBA" id="ARBA00022801"/>
    </source>
</evidence>
<evidence type="ECO:0000259" key="8">
    <source>
        <dbReference type="PROSITE" id="PS50240"/>
    </source>
</evidence>
<dbReference type="InterPro" id="IPR033116">
    <property type="entry name" value="TRYPSIN_SER"/>
</dbReference>
<dbReference type="InterPro" id="IPR018114">
    <property type="entry name" value="TRYPSIN_HIS"/>
</dbReference>
<evidence type="ECO:0000313" key="10">
    <source>
        <dbReference type="Proteomes" id="UP000076502"/>
    </source>
</evidence>
<dbReference type="PROSITE" id="PS00135">
    <property type="entry name" value="TRYPSIN_SER"/>
    <property type="match status" value="1"/>
</dbReference>
<dbReference type="Gene3D" id="2.40.10.10">
    <property type="entry name" value="Trypsin-like serine proteases"/>
    <property type="match status" value="1"/>
</dbReference>
<dbReference type="STRING" id="178035.A0A154PEP1"/>